<evidence type="ECO:0000256" key="1">
    <source>
        <dbReference type="HAMAP-Rule" id="MF_02104"/>
    </source>
</evidence>
<dbReference type="SUPFAM" id="SSF100950">
    <property type="entry name" value="NagB/RpiA/CoA transferase-like"/>
    <property type="match status" value="1"/>
</dbReference>
<dbReference type="GO" id="GO:0006089">
    <property type="term" value="P:lactate metabolic process"/>
    <property type="evidence" value="ECO:0007669"/>
    <property type="project" value="UniProtKB-UniRule"/>
</dbReference>
<dbReference type="HAMAP" id="MF_02104">
    <property type="entry name" value="LutC"/>
    <property type="match status" value="1"/>
</dbReference>
<dbReference type="Pfam" id="PF02589">
    <property type="entry name" value="LUD_dom"/>
    <property type="match status" value="1"/>
</dbReference>
<name>A0A1T4YUP8_9BACL</name>
<reference evidence="4" key="1">
    <citation type="submission" date="2017-02" db="EMBL/GenBank/DDBJ databases">
        <authorList>
            <person name="Varghese N."/>
            <person name="Submissions S."/>
        </authorList>
    </citation>
    <scope>NUCLEOTIDE SEQUENCE [LARGE SCALE GENOMIC DNA]</scope>
    <source>
        <strain evidence="4">DSM 23966</strain>
    </source>
</reference>
<accession>A0A1T4YUP8</accession>
<feature type="domain" description="LUD" evidence="2">
    <location>
        <begin position="57"/>
        <end position="235"/>
    </location>
</feature>
<sequence length="238" mass="26277">MTGTIRNRDTFLTEIATRLGREPKLNVQKPVWKHQPQRAVLKDASADELLEVLRNQCLQIHTDLIETKLADLPKTLAEAVKLYGGGPLSLWKDERFDKYGLTNLIENEWPAENIEVNSWDTTLGEKNIELAEQANIGITFSDMTLAESGTVVLLSSSDKGRSVSLLPTNYIAIIPKSTLVPRITQAADLIREKIDNGEQVPSCINFITGPSNSADIEMNLVIGVHGPVKAAYIIVNDC</sequence>
<dbReference type="EMBL" id="FUYJ01000009">
    <property type="protein sequence ID" value="SKB05011.1"/>
    <property type="molecule type" value="Genomic_DNA"/>
</dbReference>
<comment type="similarity">
    <text evidence="1">Belongs to the LutC/YkgG family.</text>
</comment>
<dbReference type="InterPro" id="IPR022823">
    <property type="entry name" value="LutC"/>
</dbReference>
<dbReference type="PANTHER" id="PTHR43682">
    <property type="entry name" value="LACTATE UTILIZATION PROTEIN C"/>
    <property type="match status" value="1"/>
</dbReference>
<dbReference type="InterPro" id="IPR003741">
    <property type="entry name" value="LUD_dom"/>
</dbReference>
<evidence type="ECO:0000259" key="2">
    <source>
        <dbReference type="Pfam" id="PF02589"/>
    </source>
</evidence>
<organism evidence="3 4">
    <name type="scientific">Sporosarcina newyorkensis</name>
    <dbReference type="NCBI Taxonomy" id="759851"/>
    <lineage>
        <taxon>Bacteria</taxon>
        <taxon>Bacillati</taxon>
        <taxon>Bacillota</taxon>
        <taxon>Bacilli</taxon>
        <taxon>Bacillales</taxon>
        <taxon>Caryophanaceae</taxon>
        <taxon>Sporosarcina</taxon>
    </lineage>
</organism>
<dbReference type="InterPro" id="IPR024185">
    <property type="entry name" value="FTHF_cligase-like_sf"/>
</dbReference>
<dbReference type="InterPro" id="IPR037171">
    <property type="entry name" value="NagB/RpiA_transferase-like"/>
</dbReference>
<protein>
    <recommendedName>
        <fullName evidence="1">Lactate utilization protein C</fullName>
    </recommendedName>
</protein>
<comment type="function">
    <text evidence="1">Is involved in L-lactate degradation and allows cells to grow with lactate as the sole carbon source.</text>
</comment>
<evidence type="ECO:0000313" key="4">
    <source>
        <dbReference type="Proteomes" id="UP000190042"/>
    </source>
</evidence>
<evidence type="ECO:0000313" key="3">
    <source>
        <dbReference type="EMBL" id="SKB05011.1"/>
    </source>
</evidence>
<proteinExistence type="inferred from homology"/>
<dbReference type="Proteomes" id="UP000190042">
    <property type="component" value="Unassembled WGS sequence"/>
</dbReference>
<dbReference type="Gene3D" id="3.40.50.10420">
    <property type="entry name" value="NagB/RpiA/CoA transferase-like"/>
    <property type="match status" value="1"/>
</dbReference>
<gene>
    <name evidence="1" type="primary">lutC</name>
    <name evidence="3" type="ORF">SAMN04244570_3524</name>
</gene>
<dbReference type="RefSeq" id="WP_009498651.1">
    <property type="nucleotide sequence ID" value="NZ_FUYJ01000009.1"/>
</dbReference>
<dbReference type="AlphaFoldDB" id="A0A1T4YUP8"/>
<dbReference type="PANTHER" id="PTHR43682:SF1">
    <property type="entry name" value="LACTATE UTILIZATION PROTEIN C"/>
    <property type="match status" value="1"/>
</dbReference>
<keyword evidence="4" id="KW-1185">Reference proteome</keyword>